<dbReference type="Proteomes" id="UP000324797">
    <property type="component" value="Unassembled WGS sequence"/>
</dbReference>
<keyword evidence="2" id="KW-0238">DNA-binding</keyword>
<evidence type="ECO:0000259" key="4">
    <source>
        <dbReference type="PROSITE" id="PS51118"/>
    </source>
</evidence>
<protein>
    <submittedName>
        <fullName evidence="5">Helix-turn-helix transcriptional regulator</fullName>
    </submittedName>
</protein>
<comment type="caution">
    <text evidence="5">The sequence shown here is derived from an EMBL/GenBank/DDBJ whole genome shotgun (WGS) entry which is preliminary data.</text>
</comment>
<accession>A0A5S4YEM7</accession>
<sequence>MQANRSCVRANEKLGGVVMQRKSWASADCPMARAVDVIGDWGSLMILREAFGGVTRFDDFQKRLAMSRNLLTARLKKLVASRILVRQPIENEAWRFEYVLTDQGQDLFATIIALRQWGDRWLFRPEPAPFLMMDRVDGSELVPIKVRSSRGREITLADIKLQRRSRSPNAPAPQLSR</sequence>
<proteinExistence type="predicted"/>
<reference evidence="5 6" key="1">
    <citation type="submission" date="2019-08" db="EMBL/GenBank/DDBJ databases">
        <title>Bradyrhizobium hipponensis sp. nov., a rhizobium isolated from a Lupinus angustifolius root nodule in Tunisia.</title>
        <authorList>
            <person name="Off K."/>
            <person name="Rejili M."/>
            <person name="Mars M."/>
            <person name="Brachmann A."/>
            <person name="Marin M."/>
        </authorList>
    </citation>
    <scope>NUCLEOTIDE SEQUENCE [LARGE SCALE GENOMIC DNA]</scope>
    <source>
        <strain evidence="6">aSej3</strain>
    </source>
</reference>
<evidence type="ECO:0000256" key="1">
    <source>
        <dbReference type="ARBA" id="ARBA00023015"/>
    </source>
</evidence>
<dbReference type="EMBL" id="VSTH01000143">
    <property type="protein sequence ID" value="TYO62144.1"/>
    <property type="molecule type" value="Genomic_DNA"/>
</dbReference>
<dbReference type="PANTHER" id="PTHR33204:SF18">
    <property type="entry name" value="TRANSCRIPTIONAL REGULATORY PROTEIN"/>
    <property type="match status" value="1"/>
</dbReference>
<dbReference type="InterPro" id="IPR002577">
    <property type="entry name" value="HTH_HxlR"/>
</dbReference>
<name>A0A5S4YEM7_9BRAD</name>
<dbReference type="PANTHER" id="PTHR33204">
    <property type="entry name" value="TRANSCRIPTIONAL REGULATOR, MARR FAMILY"/>
    <property type="match status" value="1"/>
</dbReference>
<dbReference type="Gene3D" id="1.10.10.10">
    <property type="entry name" value="Winged helix-like DNA-binding domain superfamily/Winged helix DNA-binding domain"/>
    <property type="match status" value="1"/>
</dbReference>
<keyword evidence="3" id="KW-0804">Transcription</keyword>
<dbReference type="GO" id="GO:0003677">
    <property type="term" value="F:DNA binding"/>
    <property type="evidence" value="ECO:0007669"/>
    <property type="project" value="UniProtKB-KW"/>
</dbReference>
<evidence type="ECO:0000313" key="5">
    <source>
        <dbReference type="EMBL" id="TYO62144.1"/>
    </source>
</evidence>
<feature type="domain" description="HTH hxlR-type" evidence="4">
    <location>
        <begin position="29"/>
        <end position="126"/>
    </location>
</feature>
<dbReference type="AlphaFoldDB" id="A0A5S4YEM7"/>
<keyword evidence="1" id="KW-0805">Transcription regulation</keyword>
<evidence type="ECO:0000256" key="2">
    <source>
        <dbReference type="ARBA" id="ARBA00023125"/>
    </source>
</evidence>
<dbReference type="Pfam" id="PF01638">
    <property type="entry name" value="HxlR"/>
    <property type="match status" value="1"/>
</dbReference>
<dbReference type="InterPro" id="IPR036390">
    <property type="entry name" value="WH_DNA-bd_sf"/>
</dbReference>
<dbReference type="InterPro" id="IPR036388">
    <property type="entry name" value="WH-like_DNA-bd_sf"/>
</dbReference>
<keyword evidence="6" id="KW-1185">Reference proteome</keyword>
<dbReference type="SUPFAM" id="SSF46785">
    <property type="entry name" value="Winged helix' DNA-binding domain"/>
    <property type="match status" value="1"/>
</dbReference>
<dbReference type="PROSITE" id="PS51118">
    <property type="entry name" value="HTH_HXLR"/>
    <property type="match status" value="1"/>
</dbReference>
<evidence type="ECO:0000256" key="3">
    <source>
        <dbReference type="ARBA" id="ARBA00023163"/>
    </source>
</evidence>
<evidence type="ECO:0000313" key="6">
    <source>
        <dbReference type="Proteomes" id="UP000324797"/>
    </source>
</evidence>
<gene>
    <name evidence="5" type="ORF">FXV83_34545</name>
</gene>
<organism evidence="5 6">
    <name type="scientific">Bradyrhizobium hipponense</name>
    <dbReference type="NCBI Taxonomy" id="2605638"/>
    <lineage>
        <taxon>Bacteria</taxon>
        <taxon>Pseudomonadati</taxon>
        <taxon>Pseudomonadota</taxon>
        <taxon>Alphaproteobacteria</taxon>
        <taxon>Hyphomicrobiales</taxon>
        <taxon>Nitrobacteraceae</taxon>
        <taxon>Bradyrhizobium</taxon>
    </lineage>
</organism>